<feature type="compositionally biased region" description="Low complexity" evidence="3">
    <location>
        <begin position="69"/>
        <end position="78"/>
    </location>
</feature>
<dbReference type="SUPFAM" id="SSF51735">
    <property type="entry name" value="NAD(P)-binding Rossmann-fold domains"/>
    <property type="match status" value="1"/>
</dbReference>
<name>M3DP61_STREZ</name>
<proteinExistence type="inferred from homology"/>
<evidence type="ECO:0000313" key="5">
    <source>
        <dbReference type="Proteomes" id="UP000011732"/>
    </source>
</evidence>
<keyword evidence="5" id="KW-1185">Reference proteome</keyword>
<protein>
    <submittedName>
        <fullName evidence="4">Short chain dehydrogenase</fullName>
    </submittedName>
</protein>
<feature type="region of interest" description="Disordered" evidence="3">
    <location>
        <begin position="64"/>
        <end position="89"/>
    </location>
</feature>
<dbReference type="GO" id="GO:0016491">
    <property type="term" value="F:oxidoreductase activity"/>
    <property type="evidence" value="ECO:0007669"/>
    <property type="project" value="UniProtKB-KW"/>
</dbReference>
<dbReference type="PATRIC" id="fig|1284664.3.peg.5817"/>
<accession>M3DP61</accession>
<dbReference type="InterPro" id="IPR036291">
    <property type="entry name" value="NAD(P)-bd_dom_sf"/>
</dbReference>
<feature type="compositionally biased region" description="Gly residues" evidence="3">
    <location>
        <begin position="79"/>
        <end position="89"/>
    </location>
</feature>
<dbReference type="EMBL" id="AOHP01000147">
    <property type="protein sequence ID" value="EMF23362.1"/>
    <property type="molecule type" value="Genomic_DNA"/>
</dbReference>
<sequence length="89" mass="9092">MARTTASRWTENDIPSQEGRIAVITGANSGLGLQTARALAARGAHVVLAVRNLDKGRRAVAEIADRSRGPAQPAAAGPGVPGLGAQGRR</sequence>
<dbReference type="PANTHER" id="PTHR24320:SF148">
    <property type="entry name" value="NAD(P)-BINDING ROSSMANN-FOLD SUPERFAMILY PROTEIN"/>
    <property type="match status" value="1"/>
</dbReference>
<comment type="similarity">
    <text evidence="1">Belongs to the short-chain dehydrogenases/reductases (SDR) family.</text>
</comment>
<dbReference type="Gene3D" id="3.40.50.720">
    <property type="entry name" value="NAD(P)-binding Rossmann-like Domain"/>
    <property type="match status" value="1"/>
</dbReference>
<evidence type="ECO:0000256" key="2">
    <source>
        <dbReference type="ARBA" id="ARBA00023002"/>
    </source>
</evidence>
<evidence type="ECO:0000256" key="1">
    <source>
        <dbReference type="ARBA" id="ARBA00006484"/>
    </source>
</evidence>
<dbReference type="Pfam" id="PF00106">
    <property type="entry name" value="adh_short"/>
    <property type="match status" value="1"/>
</dbReference>
<gene>
    <name evidence="4" type="ORF">H114_29081</name>
</gene>
<keyword evidence="2" id="KW-0560">Oxidoreductase</keyword>
<dbReference type="PANTHER" id="PTHR24320">
    <property type="entry name" value="RETINOL DEHYDROGENASE"/>
    <property type="match status" value="1"/>
</dbReference>
<reference evidence="4 5" key="1">
    <citation type="journal article" date="2013" name="Genome Announc.">
        <title>Draft Genome Sequence of Streptomyces gancidicus Strain BKS 13-15.</title>
        <authorList>
            <person name="Kumar S."/>
            <person name="Kaur N."/>
            <person name="Singh N.K."/>
            <person name="Raghava G.P."/>
            <person name="Mayilraj S."/>
        </authorList>
    </citation>
    <scope>NUCLEOTIDE SEQUENCE [LARGE SCALE GENOMIC DNA]</scope>
    <source>
        <strain evidence="4 5">BKS 13-15</strain>
    </source>
</reference>
<dbReference type="AlphaFoldDB" id="M3DP61"/>
<dbReference type="InterPro" id="IPR002347">
    <property type="entry name" value="SDR_fam"/>
</dbReference>
<dbReference type="Proteomes" id="UP000011732">
    <property type="component" value="Unassembled WGS sequence"/>
</dbReference>
<comment type="caution">
    <text evidence="4">The sequence shown here is derived from an EMBL/GenBank/DDBJ whole genome shotgun (WGS) entry which is preliminary data.</text>
</comment>
<organism evidence="4 5">
    <name type="scientific">Streptomyces gancidicus BKS 13-15</name>
    <dbReference type="NCBI Taxonomy" id="1284664"/>
    <lineage>
        <taxon>Bacteria</taxon>
        <taxon>Bacillati</taxon>
        <taxon>Actinomycetota</taxon>
        <taxon>Actinomycetes</taxon>
        <taxon>Kitasatosporales</taxon>
        <taxon>Streptomycetaceae</taxon>
        <taxon>Streptomyces</taxon>
        <taxon>Streptomyces pseudogriseolus group</taxon>
    </lineage>
</organism>
<evidence type="ECO:0000256" key="3">
    <source>
        <dbReference type="SAM" id="MobiDB-lite"/>
    </source>
</evidence>
<evidence type="ECO:0000313" key="4">
    <source>
        <dbReference type="EMBL" id="EMF23362.1"/>
    </source>
</evidence>